<proteinExistence type="inferred from homology"/>
<dbReference type="InterPro" id="IPR051400">
    <property type="entry name" value="HAD-like_hydrolase"/>
</dbReference>
<dbReference type="Gene3D" id="1.20.120.710">
    <property type="entry name" value="Haloacid dehalogenase hydrolase-like domain"/>
    <property type="match status" value="1"/>
</dbReference>
<keyword evidence="4" id="KW-0460">Magnesium</keyword>
<evidence type="ECO:0000313" key="6">
    <source>
        <dbReference type="EMBL" id="QLG29385.1"/>
    </source>
</evidence>
<evidence type="ECO:0000256" key="3">
    <source>
        <dbReference type="ARBA" id="ARBA00022801"/>
    </source>
</evidence>
<organism evidence="6 7">
    <name type="scientific">Halorarum halophilum</name>
    <dbReference type="NCBI Taxonomy" id="2743090"/>
    <lineage>
        <taxon>Archaea</taxon>
        <taxon>Methanobacteriati</taxon>
        <taxon>Methanobacteriota</taxon>
        <taxon>Stenosarchaea group</taxon>
        <taxon>Halobacteria</taxon>
        <taxon>Halobacteriales</taxon>
        <taxon>Haloferacaceae</taxon>
        <taxon>Halorarum</taxon>
    </lineage>
</organism>
<dbReference type="SUPFAM" id="SSF56784">
    <property type="entry name" value="HAD-like"/>
    <property type="match status" value="1"/>
</dbReference>
<sequence length="272" mass="29025">MVSRRPVARRRQPRERSSQGTSRQDDTEIGHRSDENGATVRLNPTTTSHRSEVTVLFDLDGTLCVHDQSTDALLDAAFDAVGIDRYCGPTDLRSAAAAVEPAESDVEFYRRCLRVAAERAGADPADAGSIALAYDDAIDHGAVSFRDGAADALEAAIDSGRRVGLVTNGARGTQRTKLDALGITDRFETRVYAEPEFGVKPEPYPFERALGNLEADPATTTYVGDSLRADVAGANALGMETVWTPTDVTELGPDDPEPDHTLPSLAGLAALV</sequence>
<dbReference type="AlphaFoldDB" id="A0A7D5GE16"/>
<dbReference type="Pfam" id="PF00702">
    <property type="entry name" value="Hydrolase"/>
    <property type="match status" value="1"/>
</dbReference>
<dbReference type="Proteomes" id="UP000509750">
    <property type="component" value="Chromosome"/>
</dbReference>
<feature type="compositionally biased region" description="Basic and acidic residues" evidence="5">
    <location>
        <begin position="23"/>
        <end position="35"/>
    </location>
</feature>
<evidence type="ECO:0000313" key="7">
    <source>
        <dbReference type="Proteomes" id="UP000509750"/>
    </source>
</evidence>
<gene>
    <name evidence="6" type="ORF">HUG10_01100</name>
</gene>
<dbReference type="SFLD" id="SFLDS00003">
    <property type="entry name" value="Haloacid_Dehalogenase"/>
    <property type="match status" value="1"/>
</dbReference>
<evidence type="ECO:0000256" key="2">
    <source>
        <dbReference type="ARBA" id="ARBA00007958"/>
    </source>
</evidence>
<dbReference type="InterPro" id="IPR023214">
    <property type="entry name" value="HAD_sf"/>
</dbReference>
<dbReference type="SFLD" id="SFLDG01129">
    <property type="entry name" value="C1.5:_HAD__Beta-PGM__Phosphata"/>
    <property type="match status" value="1"/>
</dbReference>
<keyword evidence="3 6" id="KW-0378">Hydrolase</keyword>
<feature type="region of interest" description="Disordered" evidence="5">
    <location>
        <begin position="1"/>
        <end position="46"/>
    </location>
</feature>
<evidence type="ECO:0000256" key="5">
    <source>
        <dbReference type="SAM" id="MobiDB-lite"/>
    </source>
</evidence>
<dbReference type="PANTHER" id="PTHR46470:SF4">
    <property type="entry name" value="5-AMINO-6-(5-PHOSPHO-D-RIBITYLAMINO)URACIL PHOSPHATASE YIGB"/>
    <property type="match status" value="1"/>
</dbReference>
<dbReference type="KEGG" id="halg:HUG10_01100"/>
<dbReference type="GO" id="GO:0016787">
    <property type="term" value="F:hydrolase activity"/>
    <property type="evidence" value="ECO:0007669"/>
    <property type="project" value="UniProtKB-KW"/>
</dbReference>
<dbReference type="EMBL" id="CP058529">
    <property type="protein sequence ID" value="QLG29385.1"/>
    <property type="molecule type" value="Genomic_DNA"/>
</dbReference>
<accession>A0A7D5GE16</accession>
<dbReference type="GO" id="GO:0044281">
    <property type="term" value="P:small molecule metabolic process"/>
    <property type="evidence" value="ECO:0007669"/>
    <property type="project" value="UniProtKB-ARBA"/>
</dbReference>
<evidence type="ECO:0000256" key="1">
    <source>
        <dbReference type="ARBA" id="ARBA00001946"/>
    </source>
</evidence>
<dbReference type="InterPro" id="IPR006439">
    <property type="entry name" value="HAD-SF_hydro_IA"/>
</dbReference>
<protein>
    <submittedName>
        <fullName evidence="6">HAD family hydrolase</fullName>
    </submittedName>
</protein>
<keyword evidence="7" id="KW-1185">Reference proteome</keyword>
<reference evidence="6 7" key="1">
    <citation type="submission" date="2020-07" db="EMBL/GenBank/DDBJ databases">
        <title>Gai3-2, isolated from salt lake.</title>
        <authorList>
            <person name="Cui H."/>
            <person name="Shi X."/>
        </authorList>
    </citation>
    <scope>NUCLEOTIDE SEQUENCE [LARGE SCALE GENOMIC DNA]</scope>
    <source>
        <strain evidence="6 7">Gai3-2</strain>
    </source>
</reference>
<comment type="cofactor">
    <cofactor evidence="1">
        <name>Mg(2+)</name>
        <dbReference type="ChEBI" id="CHEBI:18420"/>
    </cofactor>
</comment>
<comment type="similarity">
    <text evidence="2">Belongs to the HAD-like hydrolase superfamily.</text>
</comment>
<dbReference type="PANTHER" id="PTHR46470">
    <property type="entry name" value="N-ACYLNEURAMINATE-9-PHOSPHATASE"/>
    <property type="match status" value="1"/>
</dbReference>
<dbReference type="NCBIfam" id="TIGR01549">
    <property type="entry name" value="HAD-SF-IA-v1"/>
    <property type="match status" value="1"/>
</dbReference>
<dbReference type="Gene3D" id="3.40.50.1000">
    <property type="entry name" value="HAD superfamily/HAD-like"/>
    <property type="match status" value="1"/>
</dbReference>
<evidence type="ECO:0000256" key="4">
    <source>
        <dbReference type="ARBA" id="ARBA00022842"/>
    </source>
</evidence>
<feature type="compositionally biased region" description="Basic residues" evidence="5">
    <location>
        <begin position="1"/>
        <end position="13"/>
    </location>
</feature>
<name>A0A7D5GE16_9EURY</name>
<dbReference type="InterPro" id="IPR036412">
    <property type="entry name" value="HAD-like_sf"/>
</dbReference>